<proteinExistence type="predicted"/>
<name>A0AAV3Z8P6_9GAST</name>
<reference evidence="1 2" key="1">
    <citation type="journal article" date="2021" name="Elife">
        <title>Chloroplast acquisition without the gene transfer in kleptoplastic sea slugs, Plakobranchus ocellatus.</title>
        <authorList>
            <person name="Maeda T."/>
            <person name="Takahashi S."/>
            <person name="Yoshida T."/>
            <person name="Shimamura S."/>
            <person name="Takaki Y."/>
            <person name="Nagai Y."/>
            <person name="Toyoda A."/>
            <person name="Suzuki Y."/>
            <person name="Arimoto A."/>
            <person name="Ishii H."/>
            <person name="Satoh N."/>
            <person name="Nishiyama T."/>
            <person name="Hasebe M."/>
            <person name="Maruyama T."/>
            <person name="Minagawa J."/>
            <person name="Obokata J."/>
            <person name="Shigenobu S."/>
        </authorList>
    </citation>
    <scope>NUCLEOTIDE SEQUENCE [LARGE SCALE GENOMIC DNA]</scope>
</reference>
<keyword evidence="2" id="KW-1185">Reference proteome</keyword>
<gene>
    <name evidence="1" type="ORF">PoB_001803500</name>
</gene>
<dbReference type="Proteomes" id="UP000735302">
    <property type="component" value="Unassembled WGS sequence"/>
</dbReference>
<sequence length="105" mass="11819">MRIKQSTPQHCAGVSRRFHGRRYCAPEIPLPVSNWHPMVTGLLHPRCESSVPPVTASWRLKASRYRHIVTSCCCSHCARSPLVLCADRAHSRPEGRGQNQHQSVP</sequence>
<organism evidence="1 2">
    <name type="scientific">Plakobranchus ocellatus</name>
    <dbReference type="NCBI Taxonomy" id="259542"/>
    <lineage>
        <taxon>Eukaryota</taxon>
        <taxon>Metazoa</taxon>
        <taxon>Spiralia</taxon>
        <taxon>Lophotrochozoa</taxon>
        <taxon>Mollusca</taxon>
        <taxon>Gastropoda</taxon>
        <taxon>Heterobranchia</taxon>
        <taxon>Euthyneura</taxon>
        <taxon>Panpulmonata</taxon>
        <taxon>Sacoglossa</taxon>
        <taxon>Placobranchoidea</taxon>
        <taxon>Plakobranchidae</taxon>
        <taxon>Plakobranchus</taxon>
    </lineage>
</organism>
<evidence type="ECO:0000313" key="2">
    <source>
        <dbReference type="Proteomes" id="UP000735302"/>
    </source>
</evidence>
<dbReference type="AlphaFoldDB" id="A0AAV3Z8P6"/>
<evidence type="ECO:0000313" key="1">
    <source>
        <dbReference type="EMBL" id="GFN91529.1"/>
    </source>
</evidence>
<dbReference type="EMBL" id="BLXT01002152">
    <property type="protein sequence ID" value="GFN91529.1"/>
    <property type="molecule type" value="Genomic_DNA"/>
</dbReference>
<comment type="caution">
    <text evidence="1">The sequence shown here is derived from an EMBL/GenBank/DDBJ whole genome shotgun (WGS) entry which is preliminary data.</text>
</comment>
<accession>A0AAV3Z8P6</accession>
<protein>
    <submittedName>
        <fullName evidence="1">Uncharacterized protein</fullName>
    </submittedName>
</protein>